<evidence type="ECO:0000313" key="4">
    <source>
        <dbReference type="Proteomes" id="UP000322699"/>
    </source>
</evidence>
<dbReference type="Proteomes" id="UP000322699">
    <property type="component" value="Unassembled WGS sequence"/>
</dbReference>
<feature type="region of interest" description="Disordered" evidence="1">
    <location>
        <begin position="386"/>
        <end position="429"/>
    </location>
</feature>
<accession>A0A5B1CE24</accession>
<organism evidence="3 4">
    <name type="scientific">Rubripirellula obstinata</name>
    <dbReference type="NCBI Taxonomy" id="406547"/>
    <lineage>
        <taxon>Bacteria</taxon>
        <taxon>Pseudomonadati</taxon>
        <taxon>Planctomycetota</taxon>
        <taxon>Planctomycetia</taxon>
        <taxon>Pirellulales</taxon>
        <taxon>Pirellulaceae</taxon>
        <taxon>Rubripirellula</taxon>
    </lineage>
</organism>
<keyword evidence="2" id="KW-1133">Transmembrane helix</keyword>
<reference evidence="3 4" key="1">
    <citation type="submission" date="2019-08" db="EMBL/GenBank/DDBJ databases">
        <title>Deep-cultivation of Planctomycetes and their phenomic and genomic characterization uncovers novel biology.</title>
        <authorList>
            <person name="Wiegand S."/>
            <person name="Jogler M."/>
            <person name="Boedeker C."/>
            <person name="Pinto D."/>
            <person name="Vollmers J."/>
            <person name="Rivas-Marin E."/>
            <person name="Kohn T."/>
            <person name="Peeters S.H."/>
            <person name="Heuer A."/>
            <person name="Rast P."/>
            <person name="Oberbeckmann S."/>
            <person name="Bunk B."/>
            <person name="Jeske O."/>
            <person name="Meyerdierks A."/>
            <person name="Storesund J.E."/>
            <person name="Kallscheuer N."/>
            <person name="Luecker S."/>
            <person name="Lage O.M."/>
            <person name="Pohl T."/>
            <person name="Merkel B.J."/>
            <person name="Hornburger P."/>
            <person name="Mueller R.-W."/>
            <person name="Bruemmer F."/>
            <person name="Labrenz M."/>
            <person name="Spormann A.M."/>
            <person name="Op Den Camp H."/>
            <person name="Overmann J."/>
            <person name="Amann R."/>
            <person name="Jetten M.S.M."/>
            <person name="Mascher T."/>
            <person name="Medema M.H."/>
            <person name="Devos D.P."/>
            <person name="Kaster A.-K."/>
            <person name="Ovreas L."/>
            <person name="Rohde M."/>
            <person name="Galperin M.Y."/>
            <person name="Jogler C."/>
        </authorList>
    </citation>
    <scope>NUCLEOTIDE SEQUENCE [LARGE SCALE GENOMIC DNA]</scope>
    <source>
        <strain evidence="3 4">LF1</strain>
    </source>
</reference>
<feature type="transmembrane region" description="Helical" evidence="2">
    <location>
        <begin position="74"/>
        <end position="94"/>
    </location>
</feature>
<dbReference type="AlphaFoldDB" id="A0A5B1CE24"/>
<comment type="caution">
    <text evidence="3">The sequence shown here is derived from an EMBL/GenBank/DDBJ whole genome shotgun (WGS) entry which is preliminary data.</text>
</comment>
<gene>
    <name evidence="3" type="ORF">LF1_09910</name>
</gene>
<sequence length="618" mass="67153">MGIVPTSLFYPSTLGPPTMTFSREFFRTNGSAAIASERFDAEKTAAAKPSASKLPSEAAKVIDEKEVNAKKRKIAVVFAVACFAVAAFIASTAMGQERGQKYDSIEINPRIDTAGAVRTMKAETRSFASIGKGNGGAVKAYFEQYVPGKMTAPDGVEHLSEIVDDVTGYLERANKGGRPEIARGLSGLTFRSLGRVATGNYHPTARIAATVIIGGLDSKPVDIGNKKPPVPLDTVLPVLISLYENEKNVDGLRAAALQGIHRHAMYSFNTMPADLKTKLTGLMNDLLDADAPADRDIEAHAFLQRYAVDILDYTSDGQDPALGLKLVSISTEPKSLEMIALHSASRLASMSGVLENKIEKPKDVLWSWTVRTLTAFENEIERIEGMKRRQTNVRQPQDPSTHLRKPEENKPGRRAGAGGMRGGGSMMGDDMMMDDMMMDDMMDDGGGYRGMMGSDMMDDDMMMGEMGGNFSRDLPKVIQDPEIVATRRKLNHVLQQVHLGVTGSPTAGMPEGKPGGLLGSVDDATKKEIETWAEAMEDIIDEINDSQIELTQEFLLVLKEQIEPLEELVDSIDDHLVEVDAPKRDGGVADELQSELMGDDALEEALEEDLMAEPAMLP</sequence>
<keyword evidence="2" id="KW-0812">Transmembrane</keyword>
<proteinExistence type="predicted"/>
<evidence type="ECO:0000256" key="2">
    <source>
        <dbReference type="SAM" id="Phobius"/>
    </source>
</evidence>
<name>A0A5B1CE24_9BACT</name>
<feature type="compositionally biased region" description="Gly residues" evidence="1">
    <location>
        <begin position="415"/>
        <end position="426"/>
    </location>
</feature>
<dbReference type="EMBL" id="VRLW01000001">
    <property type="protein sequence ID" value="KAA1258471.1"/>
    <property type="molecule type" value="Genomic_DNA"/>
</dbReference>
<feature type="region of interest" description="Disordered" evidence="1">
    <location>
        <begin position="501"/>
        <end position="520"/>
    </location>
</feature>
<keyword evidence="2" id="KW-0472">Membrane</keyword>
<keyword evidence="4" id="KW-1185">Reference proteome</keyword>
<protein>
    <submittedName>
        <fullName evidence="3">Uncharacterized protein</fullName>
    </submittedName>
</protein>
<evidence type="ECO:0000313" key="3">
    <source>
        <dbReference type="EMBL" id="KAA1258471.1"/>
    </source>
</evidence>
<evidence type="ECO:0000256" key="1">
    <source>
        <dbReference type="SAM" id="MobiDB-lite"/>
    </source>
</evidence>